<dbReference type="EMBL" id="BOPV01000001">
    <property type="protein sequence ID" value="GIL40483.1"/>
    <property type="molecule type" value="Genomic_DNA"/>
</dbReference>
<keyword evidence="1" id="KW-0472">Membrane</keyword>
<feature type="transmembrane region" description="Helical" evidence="1">
    <location>
        <begin position="7"/>
        <end position="29"/>
    </location>
</feature>
<protein>
    <submittedName>
        <fullName evidence="2">Uncharacterized protein</fullName>
    </submittedName>
</protein>
<name>A0A8S8XAI3_9PROT</name>
<keyword evidence="3" id="KW-1185">Reference proteome</keyword>
<keyword evidence="1" id="KW-1133">Transmembrane helix</keyword>
<dbReference type="Proteomes" id="UP000681075">
    <property type="component" value="Unassembled WGS sequence"/>
</dbReference>
<feature type="transmembrane region" description="Helical" evidence="1">
    <location>
        <begin position="35"/>
        <end position="54"/>
    </location>
</feature>
<gene>
    <name evidence="2" type="ORF">TMPK1_27200</name>
</gene>
<proteinExistence type="predicted"/>
<accession>A0A8S8XAI3</accession>
<evidence type="ECO:0000313" key="3">
    <source>
        <dbReference type="Proteomes" id="UP000681075"/>
    </source>
</evidence>
<dbReference type="AlphaFoldDB" id="A0A8S8XAI3"/>
<organism evidence="2 3">
    <name type="scientific">Roseiterribacter gracilis</name>
    <dbReference type="NCBI Taxonomy" id="2812848"/>
    <lineage>
        <taxon>Bacteria</taxon>
        <taxon>Pseudomonadati</taxon>
        <taxon>Pseudomonadota</taxon>
        <taxon>Alphaproteobacteria</taxon>
        <taxon>Rhodospirillales</taxon>
        <taxon>Roseiterribacteraceae</taxon>
        <taxon>Roseiterribacter</taxon>
    </lineage>
</organism>
<evidence type="ECO:0000256" key="1">
    <source>
        <dbReference type="SAM" id="Phobius"/>
    </source>
</evidence>
<reference evidence="2" key="1">
    <citation type="submission" date="2021-02" db="EMBL/GenBank/DDBJ databases">
        <title>Genome sequence of Rhodospirillales sp. strain TMPK1 isolated from soil.</title>
        <authorList>
            <person name="Nakai R."/>
            <person name="Kusada H."/>
            <person name="Tamaki H."/>
        </authorList>
    </citation>
    <scope>NUCLEOTIDE SEQUENCE</scope>
    <source>
        <strain evidence="2">TMPK1</strain>
    </source>
</reference>
<sequence length="60" mass="6758">MSFRRDMIRFGVFFAALVVIYGGMTVAGYEDTNKFTYAMFGSLAVTFVVVELLIRPRGPK</sequence>
<keyword evidence="1" id="KW-0812">Transmembrane</keyword>
<dbReference type="RefSeq" id="WP_420243581.1">
    <property type="nucleotide sequence ID" value="NZ_BOPV01000001.1"/>
</dbReference>
<evidence type="ECO:0000313" key="2">
    <source>
        <dbReference type="EMBL" id="GIL40483.1"/>
    </source>
</evidence>
<comment type="caution">
    <text evidence="2">The sequence shown here is derived from an EMBL/GenBank/DDBJ whole genome shotgun (WGS) entry which is preliminary data.</text>
</comment>